<dbReference type="Pfam" id="PF00076">
    <property type="entry name" value="RRM_1"/>
    <property type="match status" value="1"/>
</dbReference>
<dbReference type="AlphaFoldDB" id="A0A7S4STF5"/>
<reference evidence="4" key="1">
    <citation type="submission" date="2021-01" db="EMBL/GenBank/DDBJ databases">
        <authorList>
            <person name="Corre E."/>
            <person name="Pelletier E."/>
            <person name="Niang G."/>
            <person name="Scheremetjew M."/>
            <person name="Finn R."/>
            <person name="Kale V."/>
            <person name="Holt S."/>
            <person name="Cochrane G."/>
            <person name="Meng A."/>
            <person name="Brown T."/>
            <person name="Cohen L."/>
        </authorList>
    </citation>
    <scope>NUCLEOTIDE SEQUENCE</scope>
    <source>
        <strain evidence="4">CCMP3105</strain>
    </source>
</reference>
<evidence type="ECO:0000256" key="1">
    <source>
        <dbReference type="PROSITE-ProRule" id="PRU00176"/>
    </source>
</evidence>
<sequence length="146" mass="15515">MVWVPDWKWEQMQQQRKGGKGGKGGGCTGSIWQQQQKPPWRGGGGGGSKGKGGGGGKGGWKKQPIRDTSKVVWIGGLPEDVDFKELKEHGLQAGEAKWAEVFGKGTGCIGYGSEDEVQTAIAMLTGTELKGAIITADVWEKTPKTS</sequence>
<dbReference type="PROSITE" id="PS50102">
    <property type="entry name" value="RRM"/>
    <property type="match status" value="1"/>
</dbReference>
<dbReference type="EMBL" id="HBNR01078933">
    <property type="protein sequence ID" value="CAE4655580.1"/>
    <property type="molecule type" value="Transcribed_RNA"/>
</dbReference>
<dbReference type="Gene3D" id="3.30.70.330">
    <property type="match status" value="1"/>
</dbReference>
<evidence type="ECO:0000259" key="3">
    <source>
        <dbReference type="PROSITE" id="PS50102"/>
    </source>
</evidence>
<dbReference type="GO" id="GO:0003723">
    <property type="term" value="F:RNA binding"/>
    <property type="evidence" value="ECO:0007669"/>
    <property type="project" value="UniProtKB-UniRule"/>
</dbReference>
<feature type="domain" description="RRM" evidence="3">
    <location>
        <begin position="70"/>
        <end position="141"/>
    </location>
</feature>
<dbReference type="InterPro" id="IPR000504">
    <property type="entry name" value="RRM_dom"/>
</dbReference>
<evidence type="ECO:0000313" key="4">
    <source>
        <dbReference type="EMBL" id="CAE4655580.1"/>
    </source>
</evidence>
<organism evidence="4">
    <name type="scientific">Alexandrium monilatum</name>
    <dbReference type="NCBI Taxonomy" id="311494"/>
    <lineage>
        <taxon>Eukaryota</taxon>
        <taxon>Sar</taxon>
        <taxon>Alveolata</taxon>
        <taxon>Dinophyceae</taxon>
        <taxon>Gonyaulacales</taxon>
        <taxon>Pyrocystaceae</taxon>
        <taxon>Alexandrium</taxon>
    </lineage>
</organism>
<dbReference type="SUPFAM" id="SSF54928">
    <property type="entry name" value="RNA-binding domain, RBD"/>
    <property type="match status" value="1"/>
</dbReference>
<gene>
    <name evidence="4" type="ORF">AMON00008_LOCUS56281</name>
</gene>
<protein>
    <recommendedName>
        <fullName evidence="3">RRM domain-containing protein</fullName>
    </recommendedName>
</protein>
<dbReference type="InterPro" id="IPR012677">
    <property type="entry name" value="Nucleotide-bd_a/b_plait_sf"/>
</dbReference>
<accession>A0A7S4STF5</accession>
<feature type="compositionally biased region" description="Gly residues" evidence="2">
    <location>
        <begin position="41"/>
        <end position="58"/>
    </location>
</feature>
<feature type="region of interest" description="Disordered" evidence="2">
    <location>
        <begin position="1"/>
        <end position="65"/>
    </location>
</feature>
<evidence type="ECO:0000256" key="2">
    <source>
        <dbReference type="SAM" id="MobiDB-lite"/>
    </source>
</evidence>
<name>A0A7S4STF5_9DINO</name>
<dbReference type="SMART" id="SM00360">
    <property type="entry name" value="RRM"/>
    <property type="match status" value="1"/>
</dbReference>
<keyword evidence="1" id="KW-0694">RNA-binding</keyword>
<proteinExistence type="predicted"/>
<dbReference type="InterPro" id="IPR035979">
    <property type="entry name" value="RBD_domain_sf"/>
</dbReference>